<comment type="subcellular location">
    <subcellularLocation>
        <location evidence="1">Cytoplasm</location>
    </subcellularLocation>
</comment>
<dbReference type="EMBL" id="MHMS01000018">
    <property type="protein sequence ID" value="OGZ31929.1"/>
    <property type="molecule type" value="Genomic_DNA"/>
</dbReference>
<evidence type="ECO:0000256" key="1">
    <source>
        <dbReference type="ARBA" id="ARBA00004496"/>
    </source>
</evidence>
<evidence type="ECO:0000256" key="12">
    <source>
        <dbReference type="ARBA" id="ARBA00032092"/>
    </source>
</evidence>
<reference evidence="15 16" key="1">
    <citation type="journal article" date="2016" name="Nat. Commun.">
        <title>Thousands of microbial genomes shed light on interconnected biogeochemical processes in an aquifer system.</title>
        <authorList>
            <person name="Anantharaman K."/>
            <person name="Brown C.T."/>
            <person name="Hug L.A."/>
            <person name="Sharon I."/>
            <person name="Castelle C.J."/>
            <person name="Probst A.J."/>
            <person name="Thomas B.C."/>
            <person name="Singh A."/>
            <person name="Wilkins M.J."/>
            <person name="Karaoz U."/>
            <person name="Brodie E.L."/>
            <person name="Williams K.H."/>
            <person name="Hubbard S.S."/>
            <person name="Banfield J.F."/>
        </authorList>
    </citation>
    <scope>NUCLEOTIDE SEQUENCE [LARGE SCALE GENOMIC DNA]</scope>
</reference>
<dbReference type="PANTHER" id="PTHR42833">
    <property type="entry name" value="URIDYLATE KINASE"/>
    <property type="match status" value="1"/>
</dbReference>
<dbReference type="InterPro" id="IPR001048">
    <property type="entry name" value="Asp/Glu/Uridylate_kinase"/>
</dbReference>
<dbReference type="GO" id="GO:0033862">
    <property type="term" value="F:UMP kinase activity"/>
    <property type="evidence" value="ECO:0007669"/>
    <property type="project" value="UniProtKB-EC"/>
</dbReference>
<dbReference type="UniPathway" id="UPA00159">
    <property type="reaction ID" value="UER00275"/>
</dbReference>
<sequence>MVKNKNFIVISLGGSLIVPDEIDAVFIKNFRDLIVGRAKKGFKFIIVCGGGKMARKYQNAAKSIAKISNEDADWLGILATRINAALLKSTLGELAHPDVIENPFGKIDFGKKVILFSGGWKPGFSTDYLSVLLAKRFRAEKVLNLTNIDYVYDKDPKKFKDAKQIKNIYWKEFRKLLPKKWSPGLNAPFDPIASKEAEKAGVEVAILNGKKLKNIEDYLNGKNFIGTLIKKL</sequence>
<evidence type="ECO:0000256" key="8">
    <source>
        <dbReference type="ARBA" id="ARBA00022741"/>
    </source>
</evidence>
<keyword evidence="8" id="KW-0547">Nucleotide-binding</keyword>
<dbReference type="GO" id="GO:0005737">
    <property type="term" value="C:cytoplasm"/>
    <property type="evidence" value="ECO:0007669"/>
    <property type="project" value="UniProtKB-SubCell"/>
</dbReference>
<evidence type="ECO:0000256" key="13">
    <source>
        <dbReference type="ARBA" id="ARBA00047767"/>
    </source>
</evidence>
<dbReference type="NCBIfam" id="TIGR02076">
    <property type="entry name" value="pyrH_arch"/>
    <property type="match status" value="1"/>
</dbReference>
<accession>A0A1G2F1M6</accession>
<dbReference type="PIRSF" id="PIRSF005650">
    <property type="entry name" value="Uridylate_kin"/>
    <property type="match status" value="1"/>
</dbReference>
<protein>
    <recommendedName>
        <fullName evidence="5">Uridylate kinase</fullName>
        <ecNumber evidence="4">2.7.4.22</ecNumber>
    </recommendedName>
    <alternativeName>
        <fullName evidence="12">Uridine monophosphate kinase</fullName>
    </alternativeName>
</protein>
<dbReference type="Gene3D" id="3.40.1160.10">
    <property type="entry name" value="Acetylglutamate kinase-like"/>
    <property type="match status" value="1"/>
</dbReference>
<evidence type="ECO:0000256" key="11">
    <source>
        <dbReference type="ARBA" id="ARBA00022975"/>
    </source>
</evidence>
<evidence type="ECO:0000313" key="16">
    <source>
        <dbReference type="Proteomes" id="UP000176787"/>
    </source>
</evidence>
<evidence type="ECO:0000259" key="14">
    <source>
        <dbReference type="Pfam" id="PF00696"/>
    </source>
</evidence>
<dbReference type="EC" id="2.7.4.22" evidence="4"/>
<name>A0A1G2F1M6_9BACT</name>
<comment type="pathway">
    <text evidence="2">Pyrimidine metabolism; CTP biosynthesis via de novo pathway; UDP from UMP (UMPK route): step 1/1.</text>
</comment>
<evidence type="ECO:0000256" key="5">
    <source>
        <dbReference type="ARBA" id="ARBA00016403"/>
    </source>
</evidence>
<evidence type="ECO:0000256" key="7">
    <source>
        <dbReference type="ARBA" id="ARBA00022679"/>
    </source>
</evidence>
<comment type="catalytic activity">
    <reaction evidence="13">
        <text>UMP + ATP = UDP + ADP</text>
        <dbReference type="Rhea" id="RHEA:24400"/>
        <dbReference type="ChEBI" id="CHEBI:30616"/>
        <dbReference type="ChEBI" id="CHEBI:57865"/>
        <dbReference type="ChEBI" id="CHEBI:58223"/>
        <dbReference type="ChEBI" id="CHEBI:456216"/>
        <dbReference type="EC" id="2.7.4.22"/>
    </reaction>
</comment>
<keyword evidence="6" id="KW-0963">Cytoplasm</keyword>
<dbReference type="GO" id="GO:0006225">
    <property type="term" value="P:UDP biosynthetic process"/>
    <property type="evidence" value="ECO:0007669"/>
    <property type="project" value="TreeGrafter"/>
</dbReference>
<dbReference type="SUPFAM" id="SSF53633">
    <property type="entry name" value="Carbamate kinase-like"/>
    <property type="match status" value="1"/>
</dbReference>
<dbReference type="InterPro" id="IPR011817">
    <property type="entry name" value="Uridylate_kinase"/>
</dbReference>
<proteinExistence type="inferred from homology"/>
<dbReference type="PANTHER" id="PTHR42833:SF4">
    <property type="entry name" value="URIDYLATE KINASE PUMPKIN, CHLOROPLASTIC"/>
    <property type="match status" value="1"/>
</dbReference>
<evidence type="ECO:0000256" key="10">
    <source>
        <dbReference type="ARBA" id="ARBA00022840"/>
    </source>
</evidence>
<comment type="similarity">
    <text evidence="3">Belongs to the UMP kinase family.</text>
</comment>
<comment type="caution">
    <text evidence="15">The sequence shown here is derived from an EMBL/GenBank/DDBJ whole genome shotgun (WGS) entry which is preliminary data.</text>
</comment>
<feature type="domain" description="Aspartate/glutamate/uridylate kinase" evidence="14">
    <location>
        <begin position="7"/>
        <end position="208"/>
    </location>
</feature>
<evidence type="ECO:0000256" key="3">
    <source>
        <dbReference type="ARBA" id="ARBA00007614"/>
    </source>
</evidence>
<evidence type="ECO:0000313" key="15">
    <source>
        <dbReference type="EMBL" id="OGZ31929.1"/>
    </source>
</evidence>
<dbReference type="Pfam" id="PF00696">
    <property type="entry name" value="AA_kinase"/>
    <property type="match status" value="1"/>
</dbReference>
<evidence type="ECO:0000256" key="2">
    <source>
        <dbReference type="ARBA" id="ARBA00004791"/>
    </source>
</evidence>
<keyword evidence="9" id="KW-0418">Kinase</keyword>
<dbReference type="InterPro" id="IPR036393">
    <property type="entry name" value="AceGlu_kinase-like_sf"/>
</dbReference>
<keyword evidence="11" id="KW-0665">Pyrimidine biosynthesis</keyword>
<dbReference type="GO" id="GO:0044210">
    <property type="term" value="P:'de novo' CTP biosynthetic process"/>
    <property type="evidence" value="ECO:0007669"/>
    <property type="project" value="UniProtKB-UniPathway"/>
</dbReference>
<dbReference type="InterPro" id="IPR011818">
    <property type="entry name" value="Uridylate_kinase_arch/spir"/>
</dbReference>
<organism evidence="15 16">
    <name type="scientific">Candidatus Niyogibacteria bacterium RIFCSPLOWO2_12_FULL_41_13</name>
    <dbReference type="NCBI Taxonomy" id="1801726"/>
    <lineage>
        <taxon>Bacteria</taxon>
        <taxon>Candidatus Niyogiibacteriota</taxon>
    </lineage>
</organism>
<evidence type="ECO:0000256" key="9">
    <source>
        <dbReference type="ARBA" id="ARBA00022777"/>
    </source>
</evidence>
<dbReference type="AlphaFoldDB" id="A0A1G2F1M6"/>
<evidence type="ECO:0000256" key="4">
    <source>
        <dbReference type="ARBA" id="ARBA00012899"/>
    </source>
</evidence>
<dbReference type="GO" id="GO:0005524">
    <property type="term" value="F:ATP binding"/>
    <property type="evidence" value="ECO:0007669"/>
    <property type="project" value="UniProtKB-KW"/>
</dbReference>
<gene>
    <name evidence="15" type="ORF">A3H02_00375</name>
</gene>
<dbReference type="Proteomes" id="UP000176787">
    <property type="component" value="Unassembled WGS sequence"/>
</dbReference>
<keyword evidence="10" id="KW-0067">ATP-binding</keyword>
<dbReference type="STRING" id="1801726.A3H02_00375"/>
<keyword evidence="7" id="KW-0808">Transferase</keyword>
<evidence type="ECO:0000256" key="6">
    <source>
        <dbReference type="ARBA" id="ARBA00022490"/>
    </source>
</evidence>